<dbReference type="PANTHER" id="PTHR15742">
    <property type="entry name" value="GIRDIN"/>
    <property type="match status" value="1"/>
</dbReference>
<feature type="region of interest" description="Disordered" evidence="2">
    <location>
        <begin position="1957"/>
        <end position="2052"/>
    </location>
</feature>
<feature type="compositionally biased region" description="Basic and acidic residues" evidence="2">
    <location>
        <begin position="2030"/>
        <end position="2052"/>
    </location>
</feature>
<dbReference type="OrthoDB" id="6433833at2759"/>
<feature type="region of interest" description="Disordered" evidence="2">
    <location>
        <begin position="1427"/>
        <end position="1449"/>
    </location>
</feature>
<evidence type="ECO:0000313" key="3">
    <source>
        <dbReference type="EMBL" id="OQV21764.1"/>
    </source>
</evidence>
<evidence type="ECO:0008006" key="5">
    <source>
        <dbReference type="Google" id="ProtNLM"/>
    </source>
</evidence>
<feature type="compositionally biased region" description="Low complexity" evidence="2">
    <location>
        <begin position="41"/>
        <end position="59"/>
    </location>
</feature>
<reference evidence="4" key="1">
    <citation type="submission" date="2017-01" db="EMBL/GenBank/DDBJ databases">
        <title>Comparative genomics of anhydrobiosis in the tardigrade Hypsibius dujardini.</title>
        <authorList>
            <person name="Yoshida Y."/>
            <person name="Koutsovoulos G."/>
            <person name="Laetsch D."/>
            <person name="Stevens L."/>
            <person name="Kumar S."/>
            <person name="Horikawa D."/>
            <person name="Ishino K."/>
            <person name="Komine S."/>
            <person name="Tomita M."/>
            <person name="Blaxter M."/>
            <person name="Arakawa K."/>
        </authorList>
    </citation>
    <scope>NUCLEOTIDE SEQUENCE [LARGE SCALE GENOMIC DNA]</scope>
    <source>
        <strain evidence="4">Z151</strain>
    </source>
</reference>
<dbReference type="PANTHER" id="PTHR15742:SF5">
    <property type="entry name" value="GIRDIN"/>
    <property type="match status" value="1"/>
</dbReference>
<feature type="region of interest" description="Disordered" evidence="2">
    <location>
        <begin position="1681"/>
        <end position="1739"/>
    </location>
</feature>
<evidence type="ECO:0000256" key="1">
    <source>
        <dbReference type="SAM" id="Coils"/>
    </source>
</evidence>
<feature type="compositionally biased region" description="Polar residues" evidence="2">
    <location>
        <begin position="584"/>
        <end position="613"/>
    </location>
</feature>
<feature type="compositionally biased region" description="Basic and acidic residues" evidence="2">
    <location>
        <begin position="1846"/>
        <end position="1861"/>
    </location>
</feature>
<dbReference type="InterPro" id="IPR049885">
    <property type="entry name" value="MTCL1-3"/>
</dbReference>
<dbReference type="Proteomes" id="UP000192578">
    <property type="component" value="Unassembled WGS sequence"/>
</dbReference>
<comment type="caution">
    <text evidence="3">The sequence shown here is derived from an EMBL/GenBank/DDBJ whole genome shotgun (WGS) entry which is preliminary data.</text>
</comment>
<feature type="coiled-coil region" evidence="1">
    <location>
        <begin position="939"/>
        <end position="966"/>
    </location>
</feature>
<keyword evidence="1" id="KW-0175">Coiled coil</keyword>
<dbReference type="Gene3D" id="1.10.287.1490">
    <property type="match status" value="1"/>
</dbReference>
<feature type="region of interest" description="Disordered" evidence="2">
    <location>
        <begin position="1171"/>
        <end position="1210"/>
    </location>
</feature>
<proteinExistence type="predicted"/>
<feature type="region of interest" description="Disordered" evidence="2">
    <location>
        <begin position="201"/>
        <end position="238"/>
    </location>
</feature>
<feature type="compositionally biased region" description="Low complexity" evidence="2">
    <location>
        <begin position="1"/>
        <end position="29"/>
    </location>
</feature>
<feature type="coiled-coil region" evidence="1">
    <location>
        <begin position="284"/>
        <end position="373"/>
    </location>
</feature>
<feature type="region of interest" description="Disordered" evidence="2">
    <location>
        <begin position="1261"/>
        <end position="1293"/>
    </location>
</feature>
<accession>A0A1W0X369</accession>
<feature type="region of interest" description="Disordered" evidence="2">
    <location>
        <begin position="1833"/>
        <end position="1861"/>
    </location>
</feature>
<feature type="region of interest" description="Disordered" evidence="2">
    <location>
        <begin position="1876"/>
        <end position="1944"/>
    </location>
</feature>
<keyword evidence="4" id="KW-1185">Reference proteome</keyword>
<sequence length="2052" mass="230229">MSSSSSVTAASSSASSTTTANSAAASSNTLNKPAAANSLGAPPTSSSSSSSSKSAPSSTCAKNDLRCSGFEAQVFRKTRCKKCLRDKVDHSTGPTTTTSTTPGPPVKPPDVVIKKVVVPVAVPTVVTSPLPSAAAVAPQQNAPTPILKASSSTKPPLPVIVKPAGVPGPVASVHRTGSFKRPCMMDEHLNTTTQTIILSKTSPQVRRASSSSEAGVRRNGRNEARRFSEMAEDDEDEDRMVMRTPLSGSLASMGESASDLQSMHTAISGSTMSLSSDATFVSSRENYQDTVEELQATVEALQARLEERASAFRNLEDEAADLREQLNTPLKAGGSLGGSFRKRDDLHAANKKIKELEKENAELNSGRQSLQIELEQMRECMDEVNDPDEANQPLLLRVRDVLHKLDSAEMMCEDLLDENQDLKKELRALEAEMDELHDNFRQDQAMEFQTIQKELELTMKNCRILQFKLRKSERKCDEIESDKMLYEVKLRQLTSVSAGSSLENGQLRELANELQQTKEVNKRLQEEIEHIEEERNSIKTGYDILAKTCMDLEKQRDAQRSQVEKLKNEKRCFCKGDSARKSSSHSNDAYHQTSEQSHNAQYYSQSPPKGQYDTNQLLRDLHESVERQTDLRDQLNFAEEEAKRLRKQVTDMEHDNESLQRQLKKISSARNSGDFSKSGEVLEAMRSNEELKMQLDVSEHDISSLKRRLSETEHANDNLTTELKHMKASFQELKEAKDKIAAIMEEPESSGPGRPRSYYEQKIKLLEAETNDLRKKLVDKERQLERMTSEVEIAKRKGGQLNRSKSLDDYQVVDLKRQLQMAEQEITQLRQKATALEADNDRLSADYKRLQFKVGTKRGSTEEIEVPRSKNNRSMDDQRSGEDSMKYQPDLAVLASTGKSAQSLVDELSSLKKHVDENKKVMAAARTTFERVRGAKPALRKDVATRQELKTRIDDLEKDLQSSILVAEQESTSAQRLFTEVEEIRSKIQREVPDLPISDEVKDARLKLLAAEQQIDTLRTEIKDLQNNLTEERRRTRSNDSESFTKERSDTELRNLKQELGRQRYMAEELLAKENMLSKQVMEWQKKYHSLKEAYKGDTDAWQKELTDFEHELAKEKSLRAAELAAKDSAKSLDKEVQSLRQKLASYEDQIRNLIEAGKLKEKEWKDKLTKTESDLTKEKSDHQTFREKHQSKDAEVTAEMSKVRCESDKLKSQIENLQREQYDNQALSKKESDKLKAEVEIAKKAKNGLEKEVQDLKAEVEKLKGDGRSQLSPSPRGGLSAYERQKASDQIKEEVEKLHKQNYDLQKQLLDARRAGDEAAELIARNERKWASDRDEVNRKLRQDEKIHKAEISAVTMRFENKQKLLEDEIKTMSSSVKQLKKERETLQERLDDNLREVQKLRHEHADSSAKLETAGDGFEKQLEDAQSKTIKYEQERNEAKSRAAKEKSSYELRISELQDKLSQYEGQHAKLSAYALKTRNLSPSSTATTRSRTNGELDESNAKEKLEVVEKALKRSEKEVIESRAQVSAIQLDKQRESDLLRAKIRELQDKLGPINDAHNSLKLAYDSMRTEYEVVRIDRDDLAERFSETESSQIKERGKIDQILAEIQRLKEVAPLFTSDEDIRAQSPKRTPRVRQRDAFFDDKSATLDVPDHKKNKGKKSADLQKAIDNITKVSEDIKAERKTRRPILPYGQSGKRSHSASIAEAGCGPNPPMRRYPSVDADESSDNTNTVTLPAPTPLRAIQKPVAFPSTRNPRFPSIPPSFLVTPPSTVRDNLRSRSYEKQSVHGSAGAISEECFRDPGGSWDSIDSDISIESWNYPSLQAAAHRGGPSERFVSMPNLPEKVDSATSTDDKPRRGMFDAAKAKKKIMARLRPLSQHSSKESLQESVEVTSTEGGSSGFFDRLTHPNTAMTQTSRTPSPSPQPSTKLSMDTKSSVPPSPVATVAVIDPVVPAVVPKGSPGSPYKTAVPKPGPDKGSKVSQASGTLEKAAASQPSVNAASGSAKPAGAEKDTRLKDDKISSASGRKPLDIKTWRKPISDLAKKFETKK</sequence>
<name>A0A1W0X369_HYPEX</name>
<protein>
    <recommendedName>
        <fullName evidence="5">Nucleoprotein TPR</fullName>
    </recommendedName>
</protein>
<feature type="region of interest" description="Disordered" evidence="2">
    <location>
        <begin position="576"/>
        <end position="613"/>
    </location>
</feature>
<feature type="compositionally biased region" description="Polar residues" evidence="2">
    <location>
        <begin position="201"/>
        <end position="213"/>
    </location>
</feature>
<feature type="coiled-coil region" evidence="1">
    <location>
        <begin position="405"/>
        <end position="569"/>
    </location>
</feature>
<dbReference type="EMBL" id="MTYJ01000021">
    <property type="protein sequence ID" value="OQV21764.1"/>
    <property type="molecule type" value="Genomic_DNA"/>
</dbReference>
<evidence type="ECO:0000313" key="4">
    <source>
        <dbReference type="Proteomes" id="UP000192578"/>
    </source>
</evidence>
<feature type="coiled-coil region" evidence="1">
    <location>
        <begin position="1130"/>
        <end position="1164"/>
    </location>
</feature>
<feature type="compositionally biased region" description="Polar residues" evidence="2">
    <location>
        <begin position="1889"/>
        <end position="1899"/>
    </location>
</feature>
<feature type="compositionally biased region" description="Basic and acidic residues" evidence="2">
    <location>
        <begin position="220"/>
        <end position="229"/>
    </location>
</feature>
<feature type="compositionally biased region" description="Basic and acidic residues" evidence="2">
    <location>
        <begin position="859"/>
        <end position="884"/>
    </location>
</feature>
<feature type="coiled-coil region" evidence="1">
    <location>
        <begin position="621"/>
        <end position="853"/>
    </location>
</feature>
<feature type="compositionally biased region" description="Basic and acidic residues" evidence="2">
    <location>
        <begin position="2011"/>
        <end position="2023"/>
    </location>
</feature>
<feature type="region of interest" description="Disordered" evidence="2">
    <location>
        <begin position="858"/>
        <end position="884"/>
    </location>
</feature>
<evidence type="ECO:0000256" key="2">
    <source>
        <dbReference type="SAM" id="MobiDB-lite"/>
    </source>
</evidence>
<gene>
    <name evidence="3" type="ORF">BV898_04341</name>
</gene>
<feature type="region of interest" description="Disordered" evidence="2">
    <location>
        <begin position="1"/>
        <end position="63"/>
    </location>
</feature>
<feature type="coiled-coil region" evidence="1">
    <location>
        <begin position="1501"/>
        <end position="1528"/>
    </location>
</feature>
<organism evidence="3 4">
    <name type="scientific">Hypsibius exemplaris</name>
    <name type="common">Freshwater tardigrade</name>
    <dbReference type="NCBI Taxonomy" id="2072580"/>
    <lineage>
        <taxon>Eukaryota</taxon>
        <taxon>Metazoa</taxon>
        <taxon>Ecdysozoa</taxon>
        <taxon>Tardigrada</taxon>
        <taxon>Eutardigrada</taxon>
        <taxon>Parachela</taxon>
        <taxon>Hypsibioidea</taxon>
        <taxon>Hypsibiidae</taxon>
        <taxon>Hypsibius</taxon>
    </lineage>
</organism>
<feature type="region of interest" description="Disordered" evidence="2">
    <location>
        <begin position="1217"/>
        <end position="1236"/>
    </location>
</feature>
<feature type="region of interest" description="Disordered" evidence="2">
    <location>
        <begin position="1029"/>
        <end position="1050"/>
    </location>
</feature>
<feature type="compositionally biased region" description="Basic and acidic residues" evidence="2">
    <location>
        <begin position="1284"/>
        <end position="1293"/>
    </location>
</feature>
<feature type="region of interest" description="Disordered" evidence="2">
    <location>
        <begin position="87"/>
        <end position="106"/>
    </location>
</feature>